<protein>
    <submittedName>
        <fullName evidence="1">(California timema) hypothetical protein</fullName>
    </submittedName>
</protein>
<organism evidence="1">
    <name type="scientific">Timema californicum</name>
    <name type="common">California timema</name>
    <name type="synonym">Walking stick</name>
    <dbReference type="NCBI Taxonomy" id="61474"/>
    <lineage>
        <taxon>Eukaryota</taxon>
        <taxon>Metazoa</taxon>
        <taxon>Ecdysozoa</taxon>
        <taxon>Arthropoda</taxon>
        <taxon>Hexapoda</taxon>
        <taxon>Insecta</taxon>
        <taxon>Pterygota</taxon>
        <taxon>Neoptera</taxon>
        <taxon>Polyneoptera</taxon>
        <taxon>Phasmatodea</taxon>
        <taxon>Timematodea</taxon>
        <taxon>Timematoidea</taxon>
        <taxon>Timematidae</taxon>
        <taxon>Timema</taxon>
    </lineage>
</organism>
<proteinExistence type="predicted"/>
<evidence type="ECO:0000313" key="1">
    <source>
        <dbReference type="EMBL" id="CAD7580563.1"/>
    </source>
</evidence>
<dbReference type="EMBL" id="OE201757">
    <property type="protein sequence ID" value="CAD7580563.1"/>
    <property type="molecule type" value="Genomic_DNA"/>
</dbReference>
<dbReference type="AlphaFoldDB" id="A0A7R9PEQ5"/>
<accession>A0A7R9PEQ5</accession>
<name>A0A7R9PEQ5_TIMCA</name>
<sequence>MLCLCGESTWEAQLLNGAMKIEKTFLEAVITTLGHRNTENIENIYKVTIKFIVDTLIKGYEEKTECNSS</sequence>
<reference evidence="1" key="1">
    <citation type="submission" date="2020-11" db="EMBL/GenBank/DDBJ databases">
        <authorList>
            <person name="Tran Van P."/>
        </authorList>
    </citation>
    <scope>NUCLEOTIDE SEQUENCE</scope>
</reference>
<gene>
    <name evidence="1" type="ORF">TCMB3V08_LOCUS13096</name>
</gene>